<dbReference type="GO" id="GO:0031412">
    <property type="term" value="P:gas vesicle organization"/>
    <property type="evidence" value="ECO:0007669"/>
    <property type="project" value="InterPro"/>
</dbReference>
<comment type="similarity">
    <text evidence="3">Belongs to the gas vesicle GvpF/GvpL family.</text>
</comment>
<dbReference type="EMBL" id="JAHHHV010000069">
    <property type="protein sequence ID" value="MBW4466630.1"/>
    <property type="molecule type" value="Genomic_DNA"/>
</dbReference>
<evidence type="ECO:0000313" key="4">
    <source>
        <dbReference type="EMBL" id="MBW4466630.1"/>
    </source>
</evidence>
<proteinExistence type="inferred from homology"/>
<sequence length="245" mass="28093">MSSHLYLYGILPASAPALDFAGLDQQPVQTREVGGFTFLYSEAQQERYLASRRNLLGHERVLEQAMEQGYRALLPLQFGMTISDWTNVEQQLILPRGEQLKQLLAKLEGRREVGVKVFWDAEQELALLMQENTALRARRDQLEGKSLGMEQIIQIGQAIEREMQQRQQRVIETFRAALNSLSVERVENDPLSEAMIYNAAYLIDWESEPQLGRAVEALDQQFDGRLRIRYNSFTAPFNFARLGEA</sequence>
<evidence type="ECO:0000256" key="3">
    <source>
        <dbReference type="ARBA" id="ARBA00035643"/>
    </source>
</evidence>
<comment type="subcellular location">
    <subcellularLocation>
        <location evidence="2">Gas vesicle</location>
    </subcellularLocation>
</comment>
<dbReference type="GO" id="GO:0031411">
    <property type="term" value="C:gas vesicle"/>
    <property type="evidence" value="ECO:0007669"/>
    <property type="project" value="UniProtKB-SubCell"/>
</dbReference>
<accession>A0A951PCC4</accession>
<name>A0A951PCC4_9CYAN</name>
<keyword evidence="1" id="KW-0304">Gas vesicle</keyword>
<gene>
    <name evidence="4" type="ORF">KME07_14490</name>
</gene>
<evidence type="ECO:0000256" key="2">
    <source>
        <dbReference type="ARBA" id="ARBA00035108"/>
    </source>
</evidence>
<organism evidence="4 5">
    <name type="scientific">Pegethrix bostrychoides GSE-TBD4-15B</name>
    <dbReference type="NCBI Taxonomy" id="2839662"/>
    <lineage>
        <taxon>Bacteria</taxon>
        <taxon>Bacillati</taxon>
        <taxon>Cyanobacteriota</taxon>
        <taxon>Cyanophyceae</taxon>
        <taxon>Oculatellales</taxon>
        <taxon>Oculatellaceae</taxon>
        <taxon>Pegethrix</taxon>
    </lineage>
</organism>
<dbReference type="AlphaFoldDB" id="A0A951PCC4"/>
<dbReference type="InterPro" id="IPR009430">
    <property type="entry name" value="GvpL/GvpF"/>
</dbReference>
<dbReference type="Proteomes" id="UP000707356">
    <property type="component" value="Unassembled WGS sequence"/>
</dbReference>
<dbReference type="Pfam" id="PF06386">
    <property type="entry name" value="GvpL_GvpF"/>
    <property type="match status" value="1"/>
</dbReference>
<comment type="caution">
    <text evidence="4">The sequence shown here is derived from an EMBL/GenBank/DDBJ whole genome shotgun (WGS) entry which is preliminary data.</text>
</comment>
<reference evidence="4" key="2">
    <citation type="journal article" date="2022" name="Microbiol. Resour. Announc.">
        <title>Metagenome Sequencing to Explore Phylogenomics of Terrestrial Cyanobacteria.</title>
        <authorList>
            <person name="Ward R.D."/>
            <person name="Stajich J.E."/>
            <person name="Johansen J.R."/>
            <person name="Huntemann M."/>
            <person name="Clum A."/>
            <person name="Foster B."/>
            <person name="Foster B."/>
            <person name="Roux S."/>
            <person name="Palaniappan K."/>
            <person name="Varghese N."/>
            <person name="Mukherjee S."/>
            <person name="Reddy T.B.K."/>
            <person name="Daum C."/>
            <person name="Copeland A."/>
            <person name="Chen I.A."/>
            <person name="Ivanova N.N."/>
            <person name="Kyrpides N.C."/>
            <person name="Shapiro N."/>
            <person name="Eloe-Fadrosh E.A."/>
            <person name="Pietrasiak N."/>
        </authorList>
    </citation>
    <scope>NUCLEOTIDE SEQUENCE</scope>
    <source>
        <strain evidence="4">GSE-TBD4-15B</strain>
    </source>
</reference>
<protein>
    <submittedName>
        <fullName evidence="4">GvpL/GvpF family gas vesicle protein</fullName>
    </submittedName>
</protein>
<evidence type="ECO:0000256" key="1">
    <source>
        <dbReference type="ARBA" id="ARBA00022987"/>
    </source>
</evidence>
<reference evidence="4" key="1">
    <citation type="submission" date="2021-05" db="EMBL/GenBank/DDBJ databases">
        <authorList>
            <person name="Pietrasiak N."/>
            <person name="Ward R."/>
            <person name="Stajich J.E."/>
            <person name="Kurbessoian T."/>
        </authorList>
    </citation>
    <scope>NUCLEOTIDE SEQUENCE</scope>
    <source>
        <strain evidence="4">GSE-TBD4-15B</strain>
    </source>
</reference>
<dbReference type="PANTHER" id="PTHR36852">
    <property type="entry name" value="PROTEIN GVPL 2"/>
    <property type="match status" value="1"/>
</dbReference>
<dbReference type="PANTHER" id="PTHR36852:SF1">
    <property type="entry name" value="PROTEIN GVPL 2"/>
    <property type="match status" value="1"/>
</dbReference>
<evidence type="ECO:0000313" key="5">
    <source>
        <dbReference type="Proteomes" id="UP000707356"/>
    </source>
</evidence>